<protein>
    <recommendedName>
        <fullName evidence="5">DUF883 family protein</fullName>
    </recommendedName>
</protein>
<evidence type="ECO:0000256" key="2">
    <source>
        <dbReference type="SAM" id="Phobius"/>
    </source>
</evidence>
<evidence type="ECO:0000313" key="4">
    <source>
        <dbReference type="Proteomes" id="UP000689967"/>
    </source>
</evidence>
<comment type="caution">
    <text evidence="3">The sequence shown here is derived from an EMBL/GenBank/DDBJ whole genome shotgun (WGS) entry which is preliminary data.</text>
</comment>
<feature type="compositionally biased region" description="Basic and acidic residues" evidence="1">
    <location>
        <begin position="1"/>
        <end position="36"/>
    </location>
</feature>
<keyword evidence="2" id="KW-0812">Transmembrane</keyword>
<gene>
    <name evidence="3" type="ORF">JJQ90_21235</name>
</gene>
<keyword evidence="2" id="KW-0472">Membrane</keyword>
<feature type="region of interest" description="Disordered" evidence="1">
    <location>
        <begin position="1"/>
        <end position="39"/>
    </location>
</feature>
<reference evidence="3 4" key="1">
    <citation type="submission" date="2021-01" db="EMBL/GenBank/DDBJ databases">
        <title>Roseomonas sp. nov, a bacterium isolated from an oil production mixture in Yumen Oilfield.</title>
        <authorList>
            <person name="Wu D."/>
        </authorList>
    </citation>
    <scope>NUCLEOTIDE SEQUENCE [LARGE SCALE GENOMIC DNA]</scope>
    <source>
        <strain evidence="3 4">ROY-5-3</strain>
    </source>
</reference>
<evidence type="ECO:0008006" key="5">
    <source>
        <dbReference type="Google" id="ProtNLM"/>
    </source>
</evidence>
<keyword evidence="2" id="KW-1133">Transmembrane helix</keyword>
<proteinExistence type="predicted"/>
<dbReference type="EMBL" id="JAERQM010000007">
    <property type="protein sequence ID" value="MBU8546258.1"/>
    <property type="molecule type" value="Genomic_DNA"/>
</dbReference>
<dbReference type="Proteomes" id="UP000689967">
    <property type="component" value="Unassembled WGS sequence"/>
</dbReference>
<evidence type="ECO:0000256" key="1">
    <source>
        <dbReference type="SAM" id="MobiDB-lite"/>
    </source>
</evidence>
<organism evidence="3 4">
    <name type="scientific">Falsiroseomonas oleicola</name>
    <dbReference type="NCBI Taxonomy" id="2801474"/>
    <lineage>
        <taxon>Bacteria</taxon>
        <taxon>Pseudomonadati</taxon>
        <taxon>Pseudomonadota</taxon>
        <taxon>Alphaproteobacteria</taxon>
        <taxon>Acetobacterales</taxon>
        <taxon>Roseomonadaceae</taxon>
        <taxon>Falsiroseomonas</taxon>
    </lineage>
</organism>
<accession>A0ABS6HC51</accession>
<name>A0ABS6HC51_9PROT</name>
<sequence length="129" mass="13894">MSDEKAKDAIRDAAAKGGETARKVADRAEDTARDMGDSVQNELASLREQVKKLMDERVTPALANAADTAGSYSRQARDSVVSGAERTTAMVKEHPAYAIGIIAAVGVLVGCIIAQRSTPRPWYSPDRYR</sequence>
<evidence type="ECO:0000313" key="3">
    <source>
        <dbReference type="EMBL" id="MBU8546258.1"/>
    </source>
</evidence>
<dbReference type="RefSeq" id="WP_216878279.1">
    <property type="nucleotide sequence ID" value="NZ_JAERQM010000007.1"/>
</dbReference>
<feature type="transmembrane region" description="Helical" evidence="2">
    <location>
        <begin position="96"/>
        <end position="115"/>
    </location>
</feature>
<keyword evidence="4" id="KW-1185">Reference proteome</keyword>